<dbReference type="PANTHER" id="PTHR33132:SF132">
    <property type="entry name" value="SERINE-RICH PROTEIN"/>
    <property type="match status" value="1"/>
</dbReference>
<feature type="region of interest" description="Disordered" evidence="1">
    <location>
        <begin position="56"/>
        <end position="79"/>
    </location>
</feature>
<feature type="region of interest" description="Disordered" evidence="1">
    <location>
        <begin position="1"/>
        <end position="29"/>
    </location>
</feature>
<reference evidence="2 3" key="1">
    <citation type="journal article" date="2020" name="Mol. Biol. Evol.">
        <title>Distinct Expression and Methylation Patterns for Genes with Different Fates following a Single Whole-Genome Duplication in Flowering Plants.</title>
        <authorList>
            <person name="Shi T."/>
            <person name="Rahmani R.S."/>
            <person name="Gugger P.F."/>
            <person name="Wang M."/>
            <person name="Li H."/>
            <person name="Zhang Y."/>
            <person name="Li Z."/>
            <person name="Wang Q."/>
            <person name="Van de Peer Y."/>
            <person name="Marchal K."/>
            <person name="Chen J."/>
        </authorList>
    </citation>
    <scope>NUCLEOTIDE SEQUENCE [LARGE SCALE GENOMIC DNA]</scope>
    <source>
        <tissue evidence="2">Leaf</tissue>
    </source>
</reference>
<feature type="compositionally biased region" description="Polar residues" evidence="1">
    <location>
        <begin position="19"/>
        <end position="29"/>
    </location>
</feature>
<evidence type="ECO:0000313" key="3">
    <source>
        <dbReference type="Proteomes" id="UP000607653"/>
    </source>
</evidence>
<protein>
    <submittedName>
        <fullName evidence="2">Uncharacterized protein</fullName>
    </submittedName>
</protein>
<name>A0A822Y6Z9_NELNU</name>
<proteinExistence type="predicted"/>
<dbReference type="AlphaFoldDB" id="A0A822Y6Z9"/>
<dbReference type="Proteomes" id="UP000607653">
    <property type="component" value="Unassembled WGS sequence"/>
</dbReference>
<dbReference type="EMBL" id="DUZY01000002">
    <property type="protein sequence ID" value="DAD26946.1"/>
    <property type="molecule type" value="Genomic_DNA"/>
</dbReference>
<dbReference type="PANTHER" id="PTHR33132">
    <property type="entry name" value="OSJNBB0118P14.9 PROTEIN"/>
    <property type="match status" value="1"/>
</dbReference>
<gene>
    <name evidence="2" type="ORF">HUJ06_028414</name>
</gene>
<evidence type="ECO:0000256" key="1">
    <source>
        <dbReference type="SAM" id="MobiDB-lite"/>
    </source>
</evidence>
<comment type="caution">
    <text evidence="2">The sequence shown here is derived from an EMBL/GenBank/DDBJ whole genome shotgun (WGS) entry which is preliminary data.</text>
</comment>
<organism evidence="2 3">
    <name type="scientific">Nelumbo nucifera</name>
    <name type="common">Sacred lotus</name>
    <dbReference type="NCBI Taxonomy" id="4432"/>
    <lineage>
        <taxon>Eukaryota</taxon>
        <taxon>Viridiplantae</taxon>
        <taxon>Streptophyta</taxon>
        <taxon>Embryophyta</taxon>
        <taxon>Tracheophyta</taxon>
        <taxon>Spermatophyta</taxon>
        <taxon>Magnoliopsida</taxon>
        <taxon>Proteales</taxon>
        <taxon>Nelumbonaceae</taxon>
        <taxon>Nelumbo</taxon>
    </lineage>
</organism>
<feature type="compositionally biased region" description="Low complexity" evidence="1">
    <location>
        <begin position="61"/>
        <end position="79"/>
    </location>
</feature>
<feature type="compositionally biased region" description="Polar residues" evidence="1">
    <location>
        <begin position="1"/>
        <end position="11"/>
    </location>
</feature>
<sequence>MATPSTINVGSSLKGGNAESGSGPANSSKGWCCCSPTTHSGSFRCKFHRNLSSTWMRRTKSVSGNNSSPSISPKSVEST</sequence>
<evidence type="ECO:0000313" key="2">
    <source>
        <dbReference type="EMBL" id="DAD26946.1"/>
    </source>
</evidence>
<keyword evidence="3" id="KW-1185">Reference proteome</keyword>
<accession>A0A822Y6Z9</accession>